<name>A0A7Z0EML4_9ACTN</name>
<dbReference type="Proteomes" id="UP000572051">
    <property type="component" value="Unassembled WGS sequence"/>
</dbReference>
<reference evidence="1 2" key="1">
    <citation type="submission" date="2020-07" db="EMBL/GenBank/DDBJ databases">
        <title>Sequencing the genomes of 1000 actinobacteria strains.</title>
        <authorList>
            <person name="Klenk H.-P."/>
        </authorList>
    </citation>
    <scope>NUCLEOTIDE SEQUENCE [LARGE SCALE GENOMIC DNA]</scope>
    <source>
        <strain evidence="1 2">DSM 44442</strain>
    </source>
</reference>
<protein>
    <submittedName>
        <fullName evidence="1">Uncharacterized protein</fullName>
    </submittedName>
</protein>
<dbReference type="RefSeq" id="WP_179822930.1">
    <property type="nucleotide sequence ID" value="NZ_JACCFS010000001.1"/>
</dbReference>
<comment type="caution">
    <text evidence="1">The sequence shown here is derived from an EMBL/GenBank/DDBJ whole genome shotgun (WGS) entry which is preliminary data.</text>
</comment>
<evidence type="ECO:0000313" key="2">
    <source>
        <dbReference type="Proteomes" id="UP000572051"/>
    </source>
</evidence>
<sequence>MPHHHACALATRLTLLPGRWQDIRFDRRSDGATDVSALFGPAMADDVLYDLCVGVVLEGITPGTEVQIRAVEGASRGANGESVRRERPANSAVHATGHGRFTHAWKGALAPGEWMGVSVAQFGQADAHLTGAEAELLVWPRRPEG</sequence>
<organism evidence="1 2">
    <name type="scientific">Nocardiopsis aegyptia</name>
    <dbReference type="NCBI Taxonomy" id="220378"/>
    <lineage>
        <taxon>Bacteria</taxon>
        <taxon>Bacillati</taxon>
        <taxon>Actinomycetota</taxon>
        <taxon>Actinomycetes</taxon>
        <taxon>Streptosporangiales</taxon>
        <taxon>Nocardiopsidaceae</taxon>
        <taxon>Nocardiopsis</taxon>
    </lineage>
</organism>
<proteinExistence type="predicted"/>
<dbReference type="AlphaFoldDB" id="A0A7Z0EML4"/>
<accession>A0A7Z0EML4</accession>
<evidence type="ECO:0000313" key="1">
    <source>
        <dbReference type="EMBL" id="NYJ34341.1"/>
    </source>
</evidence>
<gene>
    <name evidence="1" type="ORF">HNR10_002222</name>
</gene>
<keyword evidence="2" id="KW-1185">Reference proteome</keyword>
<dbReference type="EMBL" id="JACCFS010000001">
    <property type="protein sequence ID" value="NYJ34341.1"/>
    <property type="molecule type" value="Genomic_DNA"/>
</dbReference>